<feature type="transmembrane region" description="Helical" evidence="1">
    <location>
        <begin position="56"/>
        <end position="77"/>
    </location>
</feature>
<dbReference type="RefSeq" id="WP_349244914.1">
    <property type="nucleotide sequence ID" value="NZ_JASCXX010000011.1"/>
</dbReference>
<keyword evidence="1" id="KW-0812">Transmembrane</keyword>
<keyword evidence="1" id="KW-1133">Transmembrane helix</keyword>
<keyword evidence="3" id="KW-1185">Reference proteome</keyword>
<protein>
    <submittedName>
        <fullName evidence="2">Uncharacterized protein</fullName>
    </submittedName>
</protein>
<organism evidence="2 3">
    <name type="scientific">Anaerobaca lacustris</name>
    <dbReference type="NCBI Taxonomy" id="3044600"/>
    <lineage>
        <taxon>Bacteria</taxon>
        <taxon>Pseudomonadati</taxon>
        <taxon>Planctomycetota</taxon>
        <taxon>Phycisphaerae</taxon>
        <taxon>Sedimentisphaerales</taxon>
        <taxon>Anaerobacaceae</taxon>
        <taxon>Anaerobaca</taxon>
    </lineage>
</organism>
<sequence>MLALIVAVACTAGAVIMGYPSWCFFFLVTGVTLFLGGLAVLLGLRHKVNRRPPRLWLNLAALTGIIALLYMLTIGPFNGTGLLNLRMRGLVALTGGQGRLQSWAVEVLAQPRDAEDGRSSIEETFTQWDVPRSSWSGQVRRLGPKRVFIQRVFQDGQEGVLLAYGSGFLHWYIVIGPPGSVPDPKLDEHPTDSDWFRWSDGVYCWFAD</sequence>
<name>A0AAW6TV99_9BACT</name>
<accession>A0AAW6TV99</accession>
<evidence type="ECO:0000313" key="3">
    <source>
        <dbReference type="Proteomes" id="UP001431776"/>
    </source>
</evidence>
<feature type="transmembrane region" description="Helical" evidence="1">
    <location>
        <begin position="24"/>
        <end position="44"/>
    </location>
</feature>
<dbReference type="EMBL" id="JASCXX010000011">
    <property type="protein sequence ID" value="MDI6449505.1"/>
    <property type="molecule type" value="Genomic_DNA"/>
</dbReference>
<dbReference type="AlphaFoldDB" id="A0AAW6TV99"/>
<keyword evidence="1" id="KW-0472">Membrane</keyword>
<comment type="caution">
    <text evidence="2">The sequence shown here is derived from an EMBL/GenBank/DDBJ whole genome shotgun (WGS) entry which is preliminary data.</text>
</comment>
<evidence type="ECO:0000256" key="1">
    <source>
        <dbReference type="SAM" id="Phobius"/>
    </source>
</evidence>
<evidence type="ECO:0000313" key="2">
    <source>
        <dbReference type="EMBL" id="MDI6449505.1"/>
    </source>
</evidence>
<reference evidence="2" key="1">
    <citation type="submission" date="2023-05" db="EMBL/GenBank/DDBJ databases">
        <title>Anaerotaeda fermentans gen. nov., sp. nov., a novel anaerobic planctomycete of the new family within the order Sedimentisphaerales isolated from Taman Peninsula, Russia.</title>
        <authorList>
            <person name="Khomyakova M.A."/>
            <person name="Merkel A.Y."/>
            <person name="Slobodkin A.I."/>
        </authorList>
    </citation>
    <scope>NUCLEOTIDE SEQUENCE</scope>
    <source>
        <strain evidence="2">M17dextr</strain>
    </source>
</reference>
<proteinExistence type="predicted"/>
<gene>
    <name evidence="2" type="ORF">QJ522_10670</name>
</gene>
<dbReference type="Proteomes" id="UP001431776">
    <property type="component" value="Unassembled WGS sequence"/>
</dbReference>